<reference evidence="1 2" key="1">
    <citation type="submission" date="2024-02" db="EMBL/GenBank/DDBJ databases">
        <title>Chromosome-level genome assembly of the Eurasian Minnow (Phoxinus phoxinus).</title>
        <authorList>
            <person name="Oriowo T.O."/>
            <person name="Martin S."/>
            <person name="Stange M."/>
            <person name="Chrysostomakis Y."/>
            <person name="Brown T."/>
            <person name="Winkler S."/>
            <person name="Kukowka S."/>
            <person name="Myers E.W."/>
            <person name="Bohne A."/>
        </authorList>
    </citation>
    <scope>NUCLEOTIDE SEQUENCE [LARGE SCALE GENOMIC DNA]</scope>
    <source>
        <strain evidence="1">ZFMK-TIS-60720</strain>
        <tissue evidence="1">Whole Organism</tissue>
    </source>
</reference>
<name>A0AAN9CU95_9TELE</name>
<protein>
    <submittedName>
        <fullName evidence="1">Uncharacterized protein</fullName>
    </submittedName>
</protein>
<organism evidence="1 2">
    <name type="scientific">Phoxinus phoxinus</name>
    <name type="common">Eurasian minnow</name>
    <dbReference type="NCBI Taxonomy" id="58324"/>
    <lineage>
        <taxon>Eukaryota</taxon>
        <taxon>Metazoa</taxon>
        <taxon>Chordata</taxon>
        <taxon>Craniata</taxon>
        <taxon>Vertebrata</taxon>
        <taxon>Euteleostomi</taxon>
        <taxon>Actinopterygii</taxon>
        <taxon>Neopterygii</taxon>
        <taxon>Teleostei</taxon>
        <taxon>Ostariophysi</taxon>
        <taxon>Cypriniformes</taxon>
        <taxon>Leuciscidae</taxon>
        <taxon>Phoxininae</taxon>
        <taxon>Phoxinus</taxon>
    </lineage>
</organism>
<dbReference type="EMBL" id="JAYKXH010000015">
    <property type="protein sequence ID" value="KAK7143930.1"/>
    <property type="molecule type" value="Genomic_DNA"/>
</dbReference>
<proteinExistence type="predicted"/>
<accession>A0AAN9CU95</accession>
<sequence>MTVEEDVLPCSLLHLHVFLRRPVAPERDEAKCSCPLEGSMSGCRDDEDYKHQVYELDPGKEEAALLVTMKVYRE</sequence>
<evidence type="ECO:0000313" key="2">
    <source>
        <dbReference type="Proteomes" id="UP001364617"/>
    </source>
</evidence>
<comment type="caution">
    <text evidence="1">The sequence shown here is derived from an EMBL/GenBank/DDBJ whole genome shotgun (WGS) entry which is preliminary data.</text>
</comment>
<dbReference type="AlphaFoldDB" id="A0AAN9CU95"/>
<gene>
    <name evidence="1" type="ORF">R3I93_014938</name>
</gene>
<evidence type="ECO:0000313" key="1">
    <source>
        <dbReference type="EMBL" id="KAK7143930.1"/>
    </source>
</evidence>
<keyword evidence="2" id="KW-1185">Reference proteome</keyword>
<dbReference type="Proteomes" id="UP001364617">
    <property type="component" value="Unassembled WGS sequence"/>
</dbReference>